<sequence length="172" mass="20042">MSKEEVLERVLRSYMAYYDVERETPEEPFAAEAAFHSHSSTYFLTKSATIGEAESNEYVFFALADRLDEELFRKLDHAAWEKGLARVKPHTNHRNTDISLVVIASSVTEGAENLARRQKHYKSYRLSLHGFSHYRLIVLDLSNEKTTCNRQGHPMKKIFSKIFTLQEKERKK</sequence>
<accession>A0AAE3J6U1</accession>
<dbReference type="EMBL" id="JAJEPR010000017">
    <property type="protein sequence ID" value="MCC2190274.1"/>
    <property type="molecule type" value="Genomic_DNA"/>
</dbReference>
<protein>
    <recommendedName>
        <fullName evidence="1">DUF8052 domain-containing protein</fullName>
    </recommendedName>
</protein>
<evidence type="ECO:0000259" key="1">
    <source>
        <dbReference type="Pfam" id="PF26226"/>
    </source>
</evidence>
<dbReference type="InterPro" id="IPR058365">
    <property type="entry name" value="DUF8052"/>
</dbReference>
<name>A0AAE3J6U1_9FIRM</name>
<dbReference type="Pfam" id="PF26226">
    <property type="entry name" value="DUF8052"/>
    <property type="match status" value="1"/>
</dbReference>
<dbReference type="AlphaFoldDB" id="A0AAE3J6U1"/>
<keyword evidence="3" id="KW-1185">Reference proteome</keyword>
<evidence type="ECO:0000313" key="2">
    <source>
        <dbReference type="EMBL" id="MCC2190274.1"/>
    </source>
</evidence>
<dbReference type="Proteomes" id="UP001197875">
    <property type="component" value="Unassembled WGS sequence"/>
</dbReference>
<dbReference type="RefSeq" id="WP_227615399.1">
    <property type="nucleotide sequence ID" value="NZ_JAJEPR010000017.1"/>
</dbReference>
<reference evidence="2 3" key="1">
    <citation type="submission" date="2021-10" db="EMBL/GenBank/DDBJ databases">
        <title>Anaerobic single-cell dispensing facilitates the cultivation of human gut bacteria.</title>
        <authorList>
            <person name="Afrizal A."/>
        </authorList>
    </citation>
    <scope>NUCLEOTIDE SEQUENCE [LARGE SCALE GENOMIC DNA]</scope>
    <source>
        <strain evidence="2 3">CLA-AA-H277</strain>
    </source>
</reference>
<feature type="domain" description="DUF8052" evidence="1">
    <location>
        <begin position="3"/>
        <end position="160"/>
    </location>
</feature>
<proteinExistence type="predicted"/>
<gene>
    <name evidence="2" type="ORF">LKD71_10730</name>
</gene>
<comment type="caution">
    <text evidence="2">The sequence shown here is derived from an EMBL/GenBank/DDBJ whole genome shotgun (WGS) entry which is preliminary data.</text>
</comment>
<evidence type="ECO:0000313" key="3">
    <source>
        <dbReference type="Proteomes" id="UP001197875"/>
    </source>
</evidence>
<organism evidence="2 3">
    <name type="scientific">Fusicatenibacter faecihominis</name>
    <dbReference type="NCBI Taxonomy" id="2881276"/>
    <lineage>
        <taxon>Bacteria</taxon>
        <taxon>Bacillati</taxon>
        <taxon>Bacillota</taxon>
        <taxon>Clostridia</taxon>
        <taxon>Lachnospirales</taxon>
        <taxon>Lachnospiraceae</taxon>
        <taxon>Fusicatenibacter</taxon>
    </lineage>
</organism>